<gene>
    <name evidence="4" type="ORF">GS660_18465</name>
</gene>
<comment type="caution">
    <text evidence="4">The sequence shown here is derived from an EMBL/GenBank/DDBJ whole genome shotgun (WGS) entry which is preliminary data.</text>
</comment>
<dbReference type="PANTHER" id="PTHR43201:SF5">
    <property type="entry name" value="MEDIUM-CHAIN ACYL-COA LIGASE ACSF2, MITOCHONDRIAL"/>
    <property type="match status" value="1"/>
</dbReference>
<sequence length="308" mass="31909">MALFGREWARTSPDSITVWQAAMAGGGLRPEVQAACYLDGVCRQVVTGKILRDAAGLAGGLVALGLQPSEALVSQLPHNPESLVTFLAAMAAGLVFVPVLPTLGAADIAFVLEQTGAAALLMPTDWRGQDHDTRAAEVARLAGPRHIIRSGAGPVPQGQLDWEELRRARPVPPGGVGQDATMPCAIVYTSGSSARPKGVVHNHSSLLVEAASAAGIVDAVCGAPVLVAAPAGHIGMFAAYMRLVMHGWPAVFLDRWSTEAGVRAVAAHGVGWCTGVPPVLSPLVDVAERGEIETLRYFTTGAPTCPSP</sequence>
<evidence type="ECO:0000259" key="3">
    <source>
        <dbReference type="Pfam" id="PF00501"/>
    </source>
</evidence>
<dbReference type="Gene3D" id="3.40.50.12780">
    <property type="entry name" value="N-terminal domain of ligase-like"/>
    <property type="match status" value="1"/>
</dbReference>
<dbReference type="EMBL" id="WWNR01000015">
    <property type="protein sequence ID" value="MZQ91078.1"/>
    <property type="molecule type" value="Genomic_DNA"/>
</dbReference>
<comment type="similarity">
    <text evidence="1">Belongs to the ATP-dependent AMP-binding enzyme family.</text>
</comment>
<keyword evidence="5" id="KW-1185">Reference proteome</keyword>
<dbReference type="Proteomes" id="UP000477083">
    <property type="component" value="Unassembled WGS sequence"/>
</dbReference>
<evidence type="ECO:0000256" key="2">
    <source>
        <dbReference type="ARBA" id="ARBA00022598"/>
    </source>
</evidence>
<feature type="domain" description="AMP-dependent synthetase/ligase" evidence="3">
    <location>
        <begin position="52"/>
        <end position="303"/>
    </location>
</feature>
<dbReference type="InterPro" id="IPR000873">
    <property type="entry name" value="AMP-dep_synth/lig_dom"/>
</dbReference>
<dbReference type="GO" id="GO:0031956">
    <property type="term" value="F:medium-chain fatty acid-CoA ligase activity"/>
    <property type="evidence" value="ECO:0007669"/>
    <property type="project" value="TreeGrafter"/>
</dbReference>
<dbReference type="InterPro" id="IPR042099">
    <property type="entry name" value="ANL_N_sf"/>
</dbReference>
<keyword evidence="2" id="KW-0436">Ligase</keyword>
<dbReference type="Pfam" id="PF00501">
    <property type="entry name" value="AMP-binding"/>
    <property type="match status" value="1"/>
</dbReference>
<protein>
    <submittedName>
        <fullName evidence="4">AMP-binding protein</fullName>
    </submittedName>
</protein>
<accession>A0A6L8VL37</accession>
<evidence type="ECO:0000313" key="4">
    <source>
        <dbReference type="EMBL" id="MZQ91078.1"/>
    </source>
</evidence>
<dbReference type="PANTHER" id="PTHR43201">
    <property type="entry name" value="ACYL-COA SYNTHETASE"/>
    <property type="match status" value="1"/>
</dbReference>
<name>A0A6L8VL37_9RHOB</name>
<reference evidence="4 5" key="1">
    <citation type="submission" date="2020-01" db="EMBL/GenBank/DDBJ databases">
        <title>Frigidibacter albus SP32T (=CGMCC 1.13995T).</title>
        <authorList>
            <person name="Liao X."/>
        </authorList>
    </citation>
    <scope>NUCLEOTIDE SEQUENCE [LARGE SCALE GENOMIC DNA]</scope>
    <source>
        <strain evidence="4 5">SP32</strain>
    </source>
</reference>
<dbReference type="SUPFAM" id="SSF56801">
    <property type="entry name" value="Acetyl-CoA synthetase-like"/>
    <property type="match status" value="1"/>
</dbReference>
<evidence type="ECO:0000313" key="5">
    <source>
        <dbReference type="Proteomes" id="UP000477083"/>
    </source>
</evidence>
<evidence type="ECO:0000256" key="1">
    <source>
        <dbReference type="ARBA" id="ARBA00006432"/>
    </source>
</evidence>
<dbReference type="AlphaFoldDB" id="A0A6L8VL37"/>
<dbReference type="OrthoDB" id="9803968at2"/>
<dbReference type="GO" id="GO:0006631">
    <property type="term" value="P:fatty acid metabolic process"/>
    <property type="evidence" value="ECO:0007669"/>
    <property type="project" value="TreeGrafter"/>
</dbReference>
<organism evidence="4 5">
    <name type="scientific">Frigidibacter albus</name>
    <dbReference type="NCBI Taxonomy" id="1465486"/>
    <lineage>
        <taxon>Bacteria</taxon>
        <taxon>Pseudomonadati</taxon>
        <taxon>Pseudomonadota</taxon>
        <taxon>Alphaproteobacteria</taxon>
        <taxon>Rhodobacterales</taxon>
        <taxon>Paracoccaceae</taxon>
        <taxon>Frigidibacter</taxon>
    </lineage>
</organism>
<proteinExistence type="inferred from homology"/>